<feature type="transmembrane region" description="Helical" evidence="1">
    <location>
        <begin position="197"/>
        <end position="213"/>
    </location>
</feature>
<evidence type="ECO:0000313" key="2">
    <source>
        <dbReference type="EMBL" id="SLN57767.1"/>
    </source>
</evidence>
<feature type="transmembrane region" description="Helical" evidence="1">
    <location>
        <begin position="79"/>
        <end position="96"/>
    </location>
</feature>
<keyword evidence="3" id="KW-1185">Reference proteome</keyword>
<dbReference type="AlphaFoldDB" id="A0A1Y5TAW9"/>
<organism evidence="2 3">
    <name type="scientific">Aquimixticola soesokkakensis</name>
    <dbReference type="NCBI Taxonomy" id="1519096"/>
    <lineage>
        <taxon>Bacteria</taxon>
        <taxon>Pseudomonadati</taxon>
        <taxon>Pseudomonadota</taxon>
        <taxon>Alphaproteobacteria</taxon>
        <taxon>Rhodobacterales</taxon>
        <taxon>Paracoccaceae</taxon>
        <taxon>Aquimixticola</taxon>
    </lineage>
</organism>
<name>A0A1Y5TAW9_9RHOB</name>
<dbReference type="RefSeq" id="WP_085837279.1">
    <property type="nucleotide sequence ID" value="NZ_FWFS01000009.1"/>
</dbReference>
<dbReference type="PANTHER" id="PTHR33802:SF1">
    <property type="entry name" value="XK-RELATED PROTEIN"/>
    <property type="match status" value="1"/>
</dbReference>
<proteinExistence type="predicted"/>
<evidence type="ECO:0008006" key="4">
    <source>
        <dbReference type="Google" id="ProtNLM"/>
    </source>
</evidence>
<gene>
    <name evidence="2" type="ORF">AQS8620_02575</name>
</gene>
<feature type="transmembrane region" description="Helical" evidence="1">
    <location>
        <begin position="102"/>
        <end position="123"/>
    </location>
</feature>
<reference evidence="2 3" key="1">
    <citation type="submission" date="2017-03" db="EMBL/GenBank/DDBJ databases">
        <authorList>
            <person name="Afonso C.L."/>
            <person name="Miller P.J."/>
            <person name="Scott M.A."/>
            <person name="Spackman E."/>
            <person name="Goraichik I."/>
            <person name="Dimitrov K.M."/>
            <person name="Suarez D.L."/>
            <person name="Swayne D.E."/>
        </authorList>
    </citation>
    <scope>NUCLEOTIDE SEQUENCE [LARGE SCALE GENOMIC DNA]</scope>
    <source>
        <strain evidence="2 3">CECT 8620</strain>
    </source>
</reference>
<sequence length="248" mass="26382">MMRLKAFLLLIVTIAFALGPVLFPGFGGFDPDLYPVPQIDPPVQPAGYAFAIWGVIYLWLLVHAVFGLSKRAQSSDWDAPRWSLILSLAIGAIWLPTAQISAVWATVEIFAMLFFALIALFSAHRETGFPKPQVTDPWLLTAPIALYAGWLTAASFAALAILGAGFGAVLGQIAWALLALAGALTVGSLVQLLRPSATLYAVGIGWALIGIAVHNWGTVWIVAIPSLIATVIIAGVAFLGLLKPEIIK</sequence>
<dbReference type="EMBL" id="FWFS01000009">
    <property type="protein sequence ID" value="SLN57767.1"/>
    <property type="molecule type" value="Genomic_DNA"/>
</dbReference>
<feature type="transmembrane region" description="Helical" evidence="1">
    <location>
        <begin position="144"/>
        <end position="166"/>
    </location>
</feature>
<dbReference type="Proteomes" id="UP000193862">
    <property type="component" value="Unassembled WGS sequence"/>
</dbReference>
<dbReference type="OrthoDB" id="5189031at2"/>
<feature type="transmembrane region" description="Helical" evidence="1">
    <location>
        <begin position="46"/>
        <end position="67"/>
    </location>
</feature>
<keyword evidence="1" id="KW-0812">Transmembrane</keyword>
<accession>A0A1Y5TAW9</accession>
<evidence type="ECO:0000313" key="3">
    <source>
        <dbReference type="Proteomes" id="UP000193862"/>
    </source>
</evidence>
<dbReference type="PANTHER" id="PTHR33802">
    <property type="entry name" value="SI:CH211-161H7.5-RELATED"/>
    <property type="match status" value="1"/>
</dbReference>
<evidence type="ECO:0000256" key="1">
    <source>
        <dbReference type="SAM" id="Phobius"/>
    </source>
</evidence>
<feature type="transmembrane region" description="Helical" evidence="1">
    <location>
        <begin position="7"/>
        <end position="26"/>
    </location>
</feature>
<keyword evidence="1" id="KW-0472">Membrane</keyword>
<protein>
    <recommendedName>
        <fullName evidence="4">TspO/MBR family protein</fullName>
    </recommendedName>
</protein>
<feature type="transmembrane region" description="Helical" evidence="1">
    <location>
        <begin position="172"/>
        <end position="190"/>
    </location>
</feature>
<keyword evidence="1" id="KW-1133">Transmembrane helix</keyword>
<feature type="transmembrane region" description="Helical" evidence="1">
    <location>
        <begin position="219"/>
        <end position="242"/>
    </location>
</feature>